<gene>
    <name evidence="5" type="primary">rpmD</name>
    <name evidence="7" type="ORF">SAMN05444420_105103</name>
</gene>
<comment type="subunit">
    <text evidence="2 5">Part of the 50S ribosomal subunit.</text>
</comment>
<dbReference type="PIRSF" id="PIRSF002211">
    <property type="entry name" value="Ribosomal_L30_bac-type"/>
    <property type="match status" value="1"/>
</dbReference>
<evidence type="ECO:0000313" key="7">
    <source>
        <dbReference type="EMBL" id="SDW91778.1"/>
    </source>
</evidence>
<dbReference type="CDD" id="cd01658">
    <property type="entry name" value="Ribosomal_L30"/>
    <property type="match status" value="1"/>
</dbReference>
<name>A0A1H2XGD3_9FLAO</name>
<dbReference type="Proteomes" id="UP000182771">
    <property type="component" value="Unassembled WGS sequence"/>
</dbReference>
<dbReference type="InterPro" id="IPR016082">
    <property type="entry name" value="Ribosomal_uL30_ferredoxin-like"/>
</dbReference>
<dbReference type="GO" id="GO:0006412">
    <property type="term" value="P:translation"/>
    <property type="evidence" value="ECO:0007669"/>
    <property type="project" value="UniProtKB-UniRule"/>
</dbReference>
<dbReference type="RefSeq" id="WP_009642301.1">
    <property type="nucleotide sequence ID" value="NZ_CAJPRD010000014.1"/>
</dbReference>
<sequence>MAKKIIVTQTRSSIKRAKTQKLTLVSLGLGSIGKVAIHEATPSILGMINKVEHLVSVQEAQ</sequence>
<evidence type="ECO:0000256" key="4">
    <source>
        <dbReference type="ARBA" id="ARBA00023274"/>
    </source>
</evidence>
<dbReference type="InterPro" id="IPR005996">
    <property type="entry name" value="Ribosomal_uL30_bac-type"/>
</dbReference>
<dbReference type="EMBL" id="FNND01000005">
    <property type="protein sequence ID" value="SDW91778.1"/>
    <property type="molecule type" value="Genomic_DNA"/>
</dbReference>
<dbReference type="GO" id="GO:0022625">
    <property type="term" value="C:cytosolic large ribosomal subunit"/>
    <property type="evidence" value="ECO:0007669"/>
    <property type="project" value="TreeGrafter"/>
</dbReference>
<organism evidence="7 8">
    <name type="scientific">Capnocytophaga granulosa</name>
    <dbReference type="NCBI Taxonomy" id="45242"/>
    <lineage>
        <taxon>Bacteria</taxon>
        <taxon>Pseudomonadati</taxon>
        <taxon>Bacteroidota</taxon>
        <taxon>Flavobacteriia</taxon>
        <taxon>Flavobacteriales</taxon>
        <taxon>Flavobacteriaceae</taxon>
        <taxon>Capnocytophaga</taxon>
    </lineage>
</organism>
<dbReference type="InterPro" id="IPR036919">
    <property type="entry name" value="Ribo_uL30_ferredoxin-like_sf"/>
</dbReference>
<accession>A0A1H2XGD3</accession>
<dbReference type="GeneID" id="85016677"/>
<dbReference type="PANTHER" id="PTHR15892">
    <property type="entry name" value="MITOCHONDRIAL RIBOSOMAL PROTEIN L30"/>
    <property type="match status" value="1"/>
</dbReference>
<dbReference type="HAMAP" id="MF_01371_B">
    <property type="entry name" value="Ribosomal_uL30_B"/>
    <property type="match status" value="1"/>
</dbReference>
<evidence type="ECO:0000313" key="8">
    <source>
        <dbReference type="Proteomes" id="UP000182771"/>
    </source>
</evidence>
<dbReference type="AlphaFoldDB" id="A0A1H2XGD3"/>
<dbReference type="OrthoDB" id="9812790at2"/>
<dbReference type="Pfam" id="PF00327">
    <property type="entry name" value="Ribosomal_L30"/>
    <property type="match status" value="1"/>
</dbReference>
<proteinExistence type="inferred from homology"/>
<dbReference type="Gene3D" id="3.30.1390.20">
    <property type="entry name" value="Ribosomal protein L30, ferredoxin-like fold domain"/>
    <property type="match status" value="1"/>
</dbReference>
<evidence type="ECO:0000256" key="2">
    <source>
        <dbReference type="ARBA" id="ARBA00011838"/>
    </source>
</evidence>
<evidence type="ECO:0000256" key="5">
    <source>
        <dbReference type="HAMAP-Rule" id="MF_01371"/>
    </source>
</evidence>
<protein>
    <recommendedName>
        <fullName evidence="5">Large ribosomal subunit protein uL30</fullName>
    </recommendedName>
</protein>
<evidence type="ECO:0000256" key="1">
    <source>
        <dbReference type="ARBA" id="ARBA00007594"/>
    </source>
</evidence>
<dbReference type="PANTHER" id="PTHR15892:SF2">
    <property type="entry name" value="LARGE RIBOSOMAL SUBUNIT PROTEIN UL30M"/>
    <property type="match status" value="1"/>
</dbReference>
<dbReference type="SUPFAM" id="SSF55129">
    <property type="entry name" value="Ribosomal protein L30p/L7e"/>
    <property type="match status" value="1"/>
</dbReference>
<comment type="similarity">
    <text evidence="1 5">Belongs to the universal ribosomal protein uL30 family.</text>
</comment>
<reference evidence="7 8" key="1">
    <citation type="submission" date="2016-10" db="EMBL/GenBank/DDBJ databases">
        <authorList>
            <person name="Varghese N."/>
            <person name="Submissions S."/>
        </authorList>
    </citation>
    <scope>NUCLEOTIDE SEQUENCE [LARGE SCALE GENOMIC DNA]</scope>
    <source>
        <strain evidence="7 8">DSM 11449</strain>
    </source>
</reference>
<evidence type="ECO:0000259" key="6">
    <source>
        <dbReference type="Pfam" id="PF00327"/>
    </source>
</evidence>
<keyword evidence="3 5" id="KW-0689">Ribosomal protein</keyword>
<dbReference type="NCBIfam" id="TIGR01308">
    <property type="entry name" value="rpmD_bact"/>
    <property type="match status" value="1"/>
</dbReference>
<evidence type="ECO:0000256" key="3">
    <source>
        <dbReference type="ARBA" id="ARBA00022980"/>
    </source>
</evidence>
<comment type="caution">
    <text evidence="7">The sequence shown here is derived from an EMBL/GenBank/DDBJ whole genome shotgun (WGS) entry which is preliminary data.</text>
</comment>
<dbReference type="GO" id="GO:0003735">
    <property type="term" value="F:structural constituent of ribosome"/>
    <property type="evidence" value="ECO:0007669"/>
    <property type="project" value="InterPro"/>
</dbReference>
<keyword evidence="4 5" id="KW-0687">Ribonucleoprotein</keyword>
<feature type="domain" description="Large ribosomal subunit protein uL30-like ferredoxin-like fold" evidence="6">
    <location>
        <begin position="6"/>
        <end position="55"/>
    </location>
</feature>
<keyword evidence="8" id="KW-1185">Reference proteome</keyword>